<dbReference type="AlphaFoldDB" id="A0A9J6BC16"/>
<protein>
    <recommendedName>
        <fullName evidence="18">Ionotropic receptor</fullName>
    </recommendedName>
</protein>
<feature type="domain" description="Putative ionotropic receptor ligand binding" evidence="15">
    <location>
        <begin position="26"/>
        <end position="202"/>
    </location>
</feature>
<dbReference type="PANTHER" id="PTHR42643:SF30">
    <property type="entry name" value="IONOTROPIC RECEPTOR 40A-RELATED"/>
    <property type="match status" value="1"/>
</dbReference>
<reference evidence="16" key="1">
    <citation type="submission" date="2021-03" db="EMBL/GenBank/DDBJ databases">
        <title>Chromosome level genome of the anhydrobiotic midge Polypedilum vanderplanki.</title>
        <authorList>
            <person name="Yoshida Y."/>
            <person name="Kikawada T."/>
            <person name="Gusev O."/>
        </authorList>
    </citation>
    <scope>NUCLEOTIDE SEQUENCE</scope>
    <source>
        <strain evidence="16">NIAS01</strain>
        <tissue evidence="16">Whole body or cell culture</tissue>
    </source>
</reference>
<keyword evidence="8" id="KW-0675">Receptor</keyword>
<feature type="transmembrane region" description="Helical" evidence="12">
    <location>
        <begin position="574"/>
        <end position="596"/>
    </location>
</feature>
<dbReference type="Proteomes" id="UP001107558">
    <property type="component" value="Chromosome 4"/>
</dbReference>
<comment type="subcellular location">
    <subcellularLocation>
        <location evidence="1">Cell membrane</location>
        <topology evidence="1">Multi-pass membrane protein</topology>
    </subcellularLocation>
</comment>
<organism evidence="16 17">
    <name type="scientific">Polypedilum vanderplanki</name>
    <name type="common">Sleeping chironomid midge</name>
    <dbReference type="NCBI Taxonomy" id="319348"/>
    <lineage>
        <taxon>Eukaryota</taxon>
        <taxon>Metazoa</taxon>
        <taxon>Ecdysozoa</taxon>
        <taxon>Arthropoda</taxon>
        <taxon>Hexapoda</taxon>
        <taxon>Insecta</taxon>
        <taxon>Pterygota</taxon>
        <taxon>Neoptera</taxon>
        <taxon>Endopterygota</taxon>
        <taxon>Diptera</taxon>
        <taxon>Nematocera</taxon>
        <taxon>Chironomoidea</taxon>
        <taxon>Chironomidae</taxon>
        <taxon>Chironominae</taxon>
        <taxon>Polypedilum</taxon>
        <taxon>Polypedilum</taxon>
    </lineage>
</organism>
<evidence type="ECO:0000256" key="9">
    <source>
        <dbReference type="ARBA" id="ARBA00023180"/>
    </source>
</evidence>
<keyword evidence="11" id="KW-0407">Ion channel</keyword>
<evidence type="ECO:0000259" key="15">
    <source>
        <dbReference type="Pfam" id="PF24061"/>
    </source>
</evidence>
<keyword evidence="9" id="KW-0325">Glycoprotein</keyword>
<evidence type="ECO:0008006" key="18">
    <source>
        <dbReference type="Google" id="ProtNLM"/>
    </source>
</evidence>
<evidence type="ECO:0000256" key="5">
    <source>
        <dbReference type="ARBA" id="ARBA00022989"/>
    </source>
</evidence>
<dbReference type="GO" id="GO:0005886">
    <property type="term" value="C:plasma membrane"/>
    <property type="evidence" value="ECO:0007669"/>
    <property type="project" value="UniProtKB-SubCell"/>
</dbReference>
<dbReference type="EMBL" id="JADBJN010000004">
    <property type="protein sequence ID" value="KAG5667104.1"/>
    <property type="molecule type" value="Genomic_DNA"/>
</dbReference>
<feature type="signal peptide" evidence="13">
    <location>
        <begin position="1"/>
        <end position="21"/>
    </location>
</feature>
<keyword evidence="13" id="KW-0732">Signal</keyword>
<dbReference type="GO" id="GO:0015276">
    <property type="term" value="F:ligand-gated monoatomic ion channel activity"/>
    <property type="evidence" value="ECO:0007669"/>
    <property type="project" value="InterPro"/>
</dbReference>
<comment type="caution">
    <text evidence="16">The sequence shown here is derived from an EMBL/GenBank/DDBJ whole genome shotgun (WGS) entry which is preliminary data.</text>
</comment>
<keyword evidence="17" id="KW-1185">Reference proteome</keyword>
<keyword evidence="3" id="KW-1003">Cell membrane</keyword>
<evidence type="ECO:0000313" key="17">
    <source>
        <dbReference type="Proteomes" id="UP001107558"/>
    </source>
</evidence>
<dbReference type="InterPro" id="IPR019594">
    <property type="entry name" value="Glu/Gly-bd"/>
</dbReference>
<dbReference type="PANTHER" id="PTHR42643">
    <property type="entry name" value="IONOTROPIC RECEPTOR 20A-RELATED"/>
    <property type="match status" value="1"/>
</dbReference>
<keyword evidence="7 12" id="KW-0472">Membrane</keyword>
<keyword evidence="5 12" id="KW-1133">Transmembrane helix</keyword>
<keyword evidence="6" id="KW-0406">Ion transport</keyword>
<dbReference type="Gene3D" id="1.10.287.70">
    <property type="match status" value="1"/>
</dbReference>
<accession>A0A9J6BC16</accession>
<dbReference type="SUPFAM" id="SSF53850">
    <property type="entry name" value="Periplasmic binding protein-like II"/>
    <property type="match status" value="1"/>
</dbReference>
<evidence type="ECO:0000256" key="4">
    <source>
        <dbReference type="ARBA" id="ARBA00022692"/>
    </source>
</evidence>
<keyword evidence="2" id="KW-0813">Transport</keyword>
<dbReference type="OrthoDB" id="8050636at2759"/>
<dbReference type="InterPro" id="IPR056198">
    <property type="entry name" value="LBD_receptor"/>
</dbReference>
<gene>
    <name evidence="16" type="ORF">PVAND_015103</name>
</gene>
<evidence type="ECO:0000256" key="2">
    <source>
        <dbReference type="ARBA" id="ARBA00022448"/>
    </source>
</evidence>
<name>A0A9J6BC16_POLVA</name>
<evidence type="ECO:0000256" key="10">
    <source>
        <dbReference type="ARBA" id="ARBA00023286"/>
    </source>
</evidence>
<evidence type="ECO:0000256" key="7">
    <source>
        <dbReference type="ARBA" id="ARBA00023136"/>
    </source>
</evidence>
<evidence type="ECO:0000259" key="14">
    <source>
        <dbReference type="Pfam" id="PF10613"/>
    </source>
</evidence>
<feature type="chain" id="PRO_5039903778" description="Ionotropic receptor" evidence="13">
    <location>
        <begin position="22"/>
        <end position="610"/>
    </location>
</feature>
<sequence length="610" mass="70850">MTISISLFSILVLAIIVKCEKEKIQSDLFSAANEILSSQRKATALNFIIAFNNETVEKEYGILINDLIIKSNSCAVYIEHADIISQRHRLFNVFIVENLKSFDLMYTKISSDTFVIDGIYLIIFIDNINMSDIEVVTRRLWNLFIYNANFLLYDSQEINLITFMPFSKEMNCGNTKPKIINQYVNGSFRWPEIQHYPEKLTNLYQCPIKVVTFNAPPMIMIKYSNDSFELHGVDGEMMTVLAKELNFKIDLHHISDLIRWGSLVNGTSTGAMRMVINNEVDLTVGMYVISNQRSKFMTSSEFYYTVPFILVVPPGSTMTSLKKLFRPFQLLVWILLLLIFIIAFSTVIIIRFQSKSVQDFVFGKNNRSPMLNILNGFFGGTQASLPKRNFARYLLMMYLMLCLVKRSLYQGALFQFLQKDDRNSEIQSIDELVEKDLKVYMLPSSLEHTQNMKFKNQRRAVNSTILSQKLMETLSPLSQHAVSSSLEQILYYNKLNYKNNTLTVCREHLFTFQYGIYFRKNSYLTRIFNKKISLFKSAGLIDFWSSDFISNKYLNMKIDDDGPRKINMEHLLGSFELFVAGALISIIIFIFEVLAVKFRFRPMQTFFEFF</sequence>
<dbReference type="Gene3D" id="3.40.190.10">
    <property type="entry name" value="Periplasmic binding protein-like II"/>
    <property type="match status" value="1"/>
</dbReference>
<evidence type="ECO:0000256" key="12">
    <source>
        <dbReference type="SAM" id="Phobius"/>
    </source>
</evidence>
<evidence type="ECO:0000256" key="13">
    <source>
        <dbReference type="SAM" id="SignalP"/>
    </source>
</evidence>
<keyword evidence="10" id="KW-1071">Ligand-gated ion channel</keyword>
<evidence type="ECO:0000256" key="11">
    <source>
        <dbReference type="ARBA" id="ARBA00023303"/>
    </source>
</evidence>
<evidence type="ECO:0000256" key="8">
    <source>
        <dbReference type="ARBA" id="ARBA00023170"/>
    </source>
</evidence>
<evidence type="ECO:0000313" key="16">
    <source>
        <dbReference type="EMBL" id="KAG5667104.1"/>
    </source>
</evidence>
<dbReference type="Pfam" id="PF24061">
    <property type="entry name" value="LBD_receptor"/>
    <property type="match status" value="1"/>
</dbReference>
<feature type="transmembrane region" description="Helical" evidence="12">
    <location>
        <begin position="330"/>
        <end position="352"/>
    </location>
</feature>
<dbReference type="Pfam" id="PF10613">
    <property type="entry name" value="Lig_chan-Glu_bd"/>
    <property type="match status" value="1"/>
</dbReference>
<evidence type="ECO:0000256" key="1">
    <source>
        <dbReference type="ARBA" id="ARBA00004651"/>
    </source>
</evidence>
<evidence type="ECO:0000256" key="6">
    <source>
        <dbReference type="ARBA" id="ARBA00023065"/>
    </source>
</evidence>
<feature type="domain" description="Ionotropic glutamate receptor L-glutamate and glycine-binding" evidence="14">
    <location>
        <begin position="208"/>
        <end position="308"/>
    </location>
</feature>
<dbReference type="InterPro" id="IPR052192">
    <property type="entry name" value="Insect_Ionotropic_Sensory_Rcpt"/>
</dbReference>
<keyword evidence="4 12" id="KW-0812">Transmembrane</keyword>
<proteinExistence type="predicted"/>
<evidence type="ECO:0000256" key="3">
    <source>
        <dbReference type="ARBA" id="ARBA00022475"/>
    </source>
</evidence>